<dbReference type="AlphaFoldDB" id="A0A9J5ZHA0"/>
<evidence type="ECO:0000313" key="3">
    <source>
        <dbReference type="Proteomes" id="UP000824120"/>
    </source>
</evidence>
<dbReference type="Proteomes" id="UP000824120">
    <property type="component" value="Chromosome 4"/>
</dbReference>
<reference evidence="2 3" key="1">
    <citation type="submission" date="2020-09" db="EMBL/GenBank/DDBJ databases">
        <title>De no assembly of potato wild relative species, Solanum commersonii.</title>
        <authorList>
            <person name="Cho K."/>
        </authorList>
    </citation>
    <scope>NUCLEOTIDE SEQUENCE [LARGE SCALE GENOMIC DNA]</scope>
    <source>
        <strain evidence="2">LZ3.2</strain>
        <tissue evidence="2">Leaf</tissue>
    </source>
</reference>
<gene>
    <name evidence="2" type="ORF">H5410_022608</name>
</gene>
<dbReference type="OrthoDB" id="10400761at2759"/>
<feature type="transmembrane region" description="Helical" evidence="1">
    <location>
        <begin position="32"/>
        <end position="54"/>
    </location>
</feature>
<keyword evidence="3" id="KW-1185">Reference proteome</keyword>
<sequence length="181" mass="20889">MMTSWFVMVLERSRYLNHCNYNLSLYTLTYDLLTYFDLTALPSPFFLITFAWLIGMNPFYRVVVDAWWSDGWWEGVIAGFDVYGSGEKILLKIQRKNVRTSSDWVYEIWFEVKGKKDLKSFISSSLIYVPKCSIKERENCKNQIAHKLVTLMLLGLKILSKVKGTTIKGPSSINATTLGIT</sequence>
<evidence type="ECO:0000313" key="2">
    <source>
        <dbReference type="EMBL" id="KAG5611327.1"/>
    </source>
</evidence>
<name>A0A9J5ZHA0_SOLCO</name>
<dbReference type="EMBL" id="JACXVP010000004">
    <property type="protein sequence ID" value="KAG5611327.1"/>
    <property type="molecule type" value="Genomic_DNA"/>
</dbReference>
<protein>
    <submittedName>
        <fullName evidence="2">Uncharacterized protein</fullName>
    </submittedName>
</protein>
<dbReference type="PANTHER" id="PTHR31917">
    <property type="entry name" value="AGENET DOMAIN-CONTAINING PROTEIN-RELATED"/>
    <property type="match status" value="1"/>
</dbReference>
<proteinExistence type="predicted"/>
<accession>A0A9J5ZHA0</accession>
<comment type="caution">
    <text evidence="2">The sequence shown here is derived from an EMBL/GenBank/DDBJ whole genome shotgun (WGS) entry which is preliminary data.</text>
</comment>
<keyword evidence="1" id="KW-1133">Transmembrane helix</keyword>
<dbReference type="PANTHER" id="PTHR31917:SF3">
    <property type="entry name" value="BROMO ADJACENT-LIKE DOMAIN PROTEIN"/>
    <property type="match status" value="1"/>
</dbReference>
<keyword evidence="1" id="KW-0472">Membrane</keyword>
<evidence type="ECO:0000256" key="1">
    <source>
        <dbReference type="SAM" id="Phobius"/>
    </source>
</evidence>
<keyword evidence="1" id="KW-0812">Transmembrane</keyword>
<organism evidence="2 3">
    <name type="scientific">Solanum commersonii</name>
    <name type="common">Commerson's wild potato</name>
    <name type="synonym">Commerson's nightshade</name>
    <dbReference type="NCBI Taxonomy" id="4109"/>
    <lineage>
        <taxon>Eukaryota</taxon>
        <taxon>Viridiplantae</taxon>
        <taxon>Streptophyta</taxon>
        <taxon>Embryophyta</taxon>
        <taxon>Tracheophyta</taxon>
        <taxon>Spermatophyta</taxon>
        <taxon>Magnoliopsida</taxon>
        <taxon>eudicotyledons</taxon>
        <taxon>Gunneridae</taxon>
        <taxon>Pentapetalae</taxon>
        <taxon>asterids</taxon>
        <taxon>lamiids</taxon>
        <taxon>Solanales</taxon>
        <taxon>Solanaceae</taxon>
        <taxon>Solanoideae</taxon>
        <taxon>Solaneae</taxon>
        <taxon>Solanum</taxon>
    </lineage>
</organism>